<gene>
    <name evidence="2" type="ORF">MGAL_10B004562</name>
</gene>
<evidence type="ECO:0000256" key="1">
    <source>
        <dbReference type="SAM" id="MobiDB-lite"/>
    </source>
</evidence>
<organism evidence="2 3">
    <name type="scientific">Mytilus galloprovincialis</name>
    <name type="common">Mediterranean mussel</name>
    <dbReference type="NCBI Taxonomy" id="29158"/>
    <lineage>
        <taxon>Eukaryota</taxon>
        <taxon>Metazoa</taxon>
        <taxon>Spiralia</taxon>
        <taxon>Lophotrochozoa</taxon>
        <taxon>Mollusca</taxon>
        <taxon>Bivalvia</taxon>
        <taxon>Autobranchia</taxon>
        <taxon>Pteriomorphia</taxon>
        <taxon>Mytilida</taxon>
        <taxon>Mytiloidea</taxon>
        <taxon>Mytilidae</taxon>
        <taxon>Mytilinae</taxon>
        <taxon>Mytilus</taxon>
    </lineage>
</organism>
<dbReference type="EMBL" id="UYJE01010051">
    <property type="protein sequence ID" value="VDI79297.1"/>
    <property type="molecule type" value="Genomic_DNA"/>
</dbReference>
<evidence type="ECO:0000313" key="2">
    <source>
        <dbReference type="EMBL" id="VDI79297.1"/>
    </source>
</evidence>
<sequence length="128" mass="14207">MIKKEKCFIQPLIKDANTGMNIASVDSSLEVDFSAFFTPGENKSDEKQFKGSARLVRDLVSYYFEDEYLSTHSARGLKTIKPPLPEEIGGPISEAGSEQHNKQKMPGLKKKGEDPTTETMNILIATPK</sequence>
<keyword evidence="3" id="KW-1185">Reference proteome</keyword>
<dbReference type="AlphaFoldDB" id="A0A8B6HH46"/>
<proteinExistence type="predicted"/>
<evidence type="ECO:0000313" key="3">
    <source>
        <dbReference type="Proteomes" id="UP000596742"/>
    </source>
</evidence>
<dbReference type="Proteomes" id="UP000596742">
    <property type="component" value="Unassembled WGS sequence"/>
</dbReference>
<feature type="region of interest" description="Disordered" evidence="1">
    <location>
        <begin position="79"/>
        <end position="128"/>
    </location>
</feature>
<accession>A0A8B6HH46</accession>
<comment type="caution">
    <text evidence="2">The sequence shown here is derived from an EMBL/GenBank/DDBJ whole genome shotgun (WGS) entry which is preliminary data.</text>
</comment>
<name>A0A8B6HH46_MYTGA</name>
<protein>
    <submittedName>
        <fullName evidence="2">Uncharacterized protein</fullName>
    </submittedName>
</protein>
<reference evidence="2" key="1">
    <citation type="submission" date="2018-11" db="EMBL/GenBank/DDBJ databases">
        <authorList>
            <person name="Alioto T."/>
            <person name="Alioto T."/>
        </authorList>
    </citation>
    <scope>NUCLEOTIDE SEQUENCE</scope>
</reference>